<evidence type="ECO:0008006" key="3">
    <source>
        <dbReference type="Google" id="ProtNLM"/>
    </source>
</evidence>
<gene>
    <name evidence="1" type="ORF">K2U94_08280</name>
</gene>
<dbReference type="RefSeq" id="WP_243066760.1">
    <property type="nucleotide sequence ID" value="NZ_JAIVFK010000042.1"/>
</dbReference>
<proteinExistence type="predicted"/>
<dbReference type="Proteomes" id="UP001139104">
    <property type="component" value="Unassembled WGS sequence"/>
</dbReference>
<dbReference type="InterPro" id="IPR010985">
    <property type="entry name" value="Ribbon_hlx_hlx"/>
</dbReference>
<dbReference type="EMBL" id="JAIVFP010000001">
    <property type="protein sequence ID" value="MCI4682764.1"/>
    <property type="molecule type" value="Genomic_DNA"/>
</dbReference>
<organism evidence="1 2">
    <name type="scientific">Candidatus Rhodoblastus alkanivorans</name>
    <dbReference type="NCBI Taxonomy" id="2954117"/>
    <lineage>
        <taxon>Bacteria</taxon>
        <taxon>Pseudomonadati</taxon>
        <taxon>Pseudomonadota</taxon>
        <taxon>Alphaproteobacteria</taxon>
        <taxon>Hyphomicrobiales</taxon>
        <taxon>Rhodoblastaceae</taxon>
        <taxon>Rhodoblastus</taxon>
    </lineage>
</organism>
<evidence type="ECO:0000313" key="1">
    <source>
        <dbReference type="EMBL" id="MCI4682764.1"/>
    </source>
</evidence>
<dbReference type="SUPFAM" id="SSF47598">
    <property type="entry name" value="Ribbon-helix-helix"/>
    <property type="match status" value="1"/>
</dbReference>
<evidence type="ECO:0000313" key="2">
    <source>
        <dbReference type="Proteomes" id="UP001139104"/>
    </source>
</evidence>
<name>A0ABS9Z512_9HYPH</name>
<reference evidence="1" key="1">
    <citation type="journal article" date="2022" name="ISME J.">
        <title>Identification of active gaseous-alkane degraders at natural gas seeps.</title>
        <authorList>
            <person name="Farhan Ul Haque M."/>
            <person name="Hernandez M."/>
            <person name="Crombie A.T."/>
            <person name="Murrell J.C."/>
        </authorList>
    </citation>
    <scope>NUCLEOTIDE SEQUENCE</scope>
    <source>
        <strain evidence="1">PC2</strain>
    </source>
</reference>
<keyword evidence="2" id="KW-1185">Reference proteome</keyword>
<sequence length="63" mass="7513">MQKTEFMKLRLQIDEKRAFEESAELAGIPLSAWVRERLRRAARIELEDAGRQVPFARLRRDEK</sequence>
<accession>A0ABS9Z512</accession>
<protein>
    <recommendedName>
        <fullName evidence="3">Toxin-antitoxin system HicB family antitoxin</fullName>
    </recommendedName>
</protein>
<comment type="caution">
    <text evidence="1">The sequence shown here is derived from an EMBL/GenBank/DDBJ whole genome shotgun (WGS) entry which is preliminary data.</text>
</comment>